<name>A0ABQ3CWE9_9ACTN</name>
<protein>
    <submittedName>
        <fullName evidence="2">Uncharacterized protein</fullName>
    </submittedName>
</protein>
<dbReference type="EMBL" id="BMVN01000024">
    <property type="protein sequence ID" value="GHA46476.1"/>
    <property type="molecule type" value="Genomic_DNA"/>
</dbReference>
<reference evidence="3" key="1">
    <citation type="journal article" date="2019" name="Int. J. Syst. Evol. Microbiol.">
        <title>The Global Catalogue of Microorganisms (GCM) 10K type strain sequencing project: providing services to taxonomists for standard genome sequencing and annotation.</title>
        <authorList>
            <consortium name="The Broad Institute Genomics Platform"/>
            <consortium name="The Broad Institute Genome Sequencing Center for Infectious Disease"/>
            <person name="Wu L."/>
            <person name="Ma J."/>
        </authorList>
    </citation>
    <scope>NUCLEOTIDE SEQUENCE [LARGE SCALE GENOMIC DNA]</scope>
    <source>
        <strain evidence="3">JCM 4733</strain>
    </source>
</reference>
<keyword evidence="3" id="KW-1185">Reference proteome</keyword>
<evidence type="ECO:0000313" key="3">
    <source>
        <dbReference type="Proteomes" id="UP000653644"/>
    </source>
</evidence>
<evidence type="ECO:0000313" key="2">
    <source>
        <dbReference type="EMBL" id="GHA46476.1"/>
    </source>
</evidence>
<evidence type="ECO:0000256" key="1">
    <source>
        <dbReference type="SAM" id="MobiDB-lite"/>
    </source>
</evidence>
<dbReference type="RefSeq" id="WP_189890928.1">
    <property type="nucleotide sequence ID" value="NZ_BMVN01000024.1"/>
</dbReference>
<accession>A0ABQ3CWE9</accession>
<dbReference type="Proteomes" id="UP000653644">
    <property type="component" value="Unassembled WGS sequence"/>
</dbReference>
<organism evidence="2 3">
    <name type="scientific">Streptomyces canarius</name>
    <dbReference type="NCBI Taxonomy" id="285453"/>
    <lineage>
        <taxon>Bacteria</taxon>
        <taxon>Bacillati</taxon>
        <taxon>Actinomycetota</taxon>
        <taxon>Actinomycetes</taxon>
        <taxon>Kitasatosporales</taxon>
        <taxon>Streptomycetaceae</taxon>
        <taxon>Streptomyces</taxon>
    </lineage>
</organism>
<sequence length="101" mass="10251">MCAGLGDSPILLTVADDAGADAENATARTALKDPLRTPAFAPTPPGGTARLLTAPLLVGRSGRAGRFPTLVESSVRMRGGTAADALTGRVVRVGTPDSRRP</sequence>
<comment type="caution">
    <text evidence="2">The sequence shown here is derived from an EMBL/GenBank/DDBJ whole genome shotgun (WGS) entry which is preliminary data.</text>
</comment>
<gene>
    <name evidence="2" type="ORF">GCM10010345_58760</name>
</gene>
<proteinExistence type="predicted"/>
<feature type="region of interest" description="Disordered" evidence="1">
    <location>
        <begin position="29"/>
        <end position="49"/>
    </location>
</feature>